<evidence type="ECO:0000313" key="1">
    <source>
        <dbReference type="EMBL" id="GMN42256.1"/>
    </source>
</evidence>
<gene>
    <name evidence="1" type="ORF">TIFTF001_011478</name>
</gene>
<keyword evidence="2" id="KW-1185">Reference proteome</keyword>
<accession>A0AA88AE62</accession>
<protein>
    <submittedName>
        <fullName evidence="1">Uncharacterized protein</fullName>
    </submittedName>
</protein>
<name>A0AA88AE62_FICCA</name>
<dbReference type="Proteomes" id="UP001187192">
    <property type="component" value="Unassembled WGS sequence"/>
</dbReference>
<sequence length="61" mass="7105">MELLRILGGQDEVFQGTDYRPHLCDAVLETSSHTAQLHLYRREVGIRLTRCEVILHEILMK</sequence>
<comment type="caution">
    <text evidence="1">The sequence shown here is derived from an EMBL/GenBank/DDBJ whole genome shotgun (WGS) entry which is preliminary data.</text>
</comment>
<dbReference type="AlphaFoldDB" id="A0AA88AE62"/>
<dbReference type="EMBL" id="BTGU01000014">
    <property type="protein sequence ID" value="GMN42256.1"/>
    <property type="molecule type" value="Genomic_DNA"/>
</dbReference>
<evidence type="ECO:0000313" key="2">
    <source>
        <dbReference type="Proteomes" id="UP001187192"/>
    </source>
</evidence>
<proteinExistence type="predicted"/>
<organism evidence="1 2">
    <name type="scientific">Ficus carica</name>
    <name type="common">Common fig</name>
    <dbReference type="NCBI Taxonomy" id="3494"/>
    <lineage>
        <taxon>Eukaryota</taxon>
        <taxon>Viridiplantae</taxon>
        <taxon>Streptophyta</taxon>
        <taxon>Embryophyta</taxon>
        <taxon>Tracheophyta</taxon>
        <taxon>Spermatophyta</taxon>
        <taxon>Magnoliopsida</taxon>
        <taxon>eudicotyledons</taxon>
        <taxon>Gunneridae</taxon>
        <taxon>Pentapetalae</taxon>
        <taxon>rosids</taxon>
        <taxon>fabids</taxon>
        <taxon>Rosales</taxon>
        <taxon>Moraceae</taxon>
        <taxon>Ficeae</taxon>
        <taxon>Ficus</taxon>
    </lineage>
</organism>
<reference evidence="1" key="1">
    <citation type="submission" date="2023-07" db="EMBL/GenBank/DDBJ databases">
        <title>draft genome sequence of fig (Ficus carica).</title>
        <authorList>
            <person name="Takahashi T."/>
            <person name="Nishimura K."/>
        </authorList>
    </citation>
    <scope>NUCLEOTIDE SEQUENCE</scope>
</reference>